<gene>
    <name evidence="2" type="ORF">HB13667_26035</name>
</gene>
<dbReference type="NCBIfam" id="TIGR03696">
    <property type="entry name" value="Rhs_assc_core"/>
    <property type="match status" value="1"/>
</dbReference>
<evidence type="ECO:0000313" key="3">
    <source>
        <dbReference type="Proteomes" id="UP000050437"/>
    </source>
</evidence>
<comment type="caution">
    <text evidence="2">The sequence shown here is derived from an EMBL/GenBank/DDBJ whole genome shotgun (WGS) entry which is preliminary data.</text>
</comment>
<feature type="region of interest" description="Disordered" evidence="1">
    <location>
        <begin position="217"/>
        <end position="252"/>
    </location>
</feature>
<sequence>MATYLLNADRQHSVLGTYPGGPRAYAPYGVMSAACAPGLAFCGEYRDPVTGNYPLGNGHRTYTPSLMRFQSPDTQSPFGEGGLNAYLYCLGDPVNHRDPTGQKAEDYVLPVLSILTNVLGLFISGLRFRAFVKQVGASRRIAVESLSPSIMPPTRQDWALSSVSAVAGVAGLTIGVVRTADPENNWQTWALATLTVVSLATTGYEAWGLAQEKPWKPDTPVAVRRRESPPTADDVNTSAAEIRGMTPSQKYG</sequence>
<dbReference type="Gene3D" id="2.180.10.10">
    <property type="entry name" value="RHS repeat-associated core"/>
    <property type="match status" value="1"/>
</dbReference>
<evidence type="ECO:0008006" key="4">
    <source>
        <dbReference type="Google" id="ProtNLM"/>
    </source>
</evidence>
<dbReference type="SUPFAM" id="SSF56399">
    <property type="entry name" value="ADP-ribosylation"/>
    <property type="match status" value="1"/>
</dbReference>
<dbReference type="AlphaFoldDB" id="A0A0P7CDH1"/>
<reference evidence="2 3" key="1">
    <citation type="submission" date="2015-10" db="EMBL/GenBank/DDBJ databases">
        <title>Pseudomonas putida clinical strains.</title>
        <authorList>
            <person name="Molina L."/>
            <person name="Udaondo Z."/>
        </authorList>
    </citation>
    <scope>NUCLEOTIDE SEQUENCE [LARGE SCALE GENOMIC DNA]</scope>
    <source>
        <strain evidence="2 3">HB13667</strain>
    </source>
</reference>
<dbReference type="Proteomes" id="UP000050437">
    <property type="component" value="Unassembled WGS sequence"/>
</dbReference>
<evidence type="ECO:0000313" key="2">
    <source>
        <dbReference type="EMBL" id="KPM58930.1"/>
    </source>
</evidence>
<dbReference type="InterPro" id="IPR022385">
    <property type="entry name" value="Rhs_assc_core"/>
</dbReference>
<dbReference type="EMBL" id="LKKS01000134">
    <property type="protein sequence ID" value="KPM58930.1"/>
    <property type="molecule type" value="Genomic_DNA"/>
</dbReference>
<proteinExistence type="predicted"/>
<organism evidence="2 3">
    <name type="scientific">Pseudomonas putida</name>
    <name type="common">Arthrobacter siderocapsulatus</name>
    <dbReference type="NCBI Taxonomy" id="303"/>
    <lineage>
        <taxon>Bacteria</taxon>
        <taxon>Pseudomonadati</taxon>
        <taxon>Pseudomonadota</taxon>
        <taxon>Gammaproteobacteria</taxon>
        <taxon>Pseudomonadales</taxon>
        <taxon>Pseudomonadaceae</taxon>
        <taxon>Pseudomonas</taxon>
    </lineage>
</organism>
<dbReference type="RefSeq" id="WP_015268652.1">
    <property type="nucleotide sequence ID" value="NZ_CP063456.1"/>
</dbReference>
<name>A0A0P7CDH1_PSEPU</name>
<evidence type="ECO:0000256" key="1">
    <source>
        <dbReference type="SAM" id="MobiDB-lite"/>
    </source>
</evidence>
<accession>A0A0P7CDH1</accession>
<protein>
    <recommendedName>
        <fullName evidence="4">RHS repeat-associated core domain-containing protein</fullName>
    </recommendedName>
</protein>